<evidence type="ECO:0000313" key="3">
    <source>
        <dbReference type="Proteomes" id="UP000247437"/>
    </source>
</evidence>
<sequence length="301" mass="33820">MTSNESTELRAGCLFTESSEEAIRDAVSVVRSGDSLNPSVWPNGARVAVAITFDVDHEFPVYKLDPALLSLGEYGATTGLPRILSLLKRHEIPATFFVPGMTQRLHPQTIPGILAEGRHEIGLHGWVHERAPELRDRAEEFKMISQAVEVLTEASGGVKPIGHRAPNAAISEHTLELLEQHGVLYDSTLSGRDEPHELLLRGKKSKLIEIPMSWENTDYIFLHNDEFWQGSLPWPEAVLDCYKSDFDVAYSERTIFNLTLHPQVIGRRSRIVILEKLLGYIKSKEDVWFATLGQIAEYVKK</sequence>
<dbReference type="GO" id="GO:0005975">
    <property type="term" value="P:carbohydrate metabolic process"/>
    <property type="evidence" value="ECO:0007669"/>
    <property type="project" value="InterPro"/>
</dbReference>
<dbReference type="OrthoDB" id="9784220at2"/>
<accession>A0A2W0F5G2</accession>
<dbReference type="CDD" id="cd10938">
    <property type="entry name" value="CE4_HpPgdA_like"/>
    <property type="match status" value="1"/>
</dbReference>
<organism evidence="2 3">
    <name type="scientific">Pseudomonas jessenii</name>
    <dbReference type="NCBI Taxonomy" id="77298"/>
    <lineage>
        <taxon>Bacteria</taxon>
        <taxon>Pseudomonadati</taxon>
        <taxon>Pseudomonadota</taxon>
        <taxon>Gammaproteobacteria</taxon>
        <taxon>Pseudomonadales</taxon>
        <taxon>Pseudomonadaceae</taxon>
        <taxon>Pseudomonas</taxon>
    </lineage>
</organism>
<dbReference type="InterPro" id="IPR002509">
    <property type="entry name" value="NODB_dom"/>
</dbReference>
<dbReference type="PROSITE" id="PS51677">
    <property type="entry name" value="NODB"/>
    <property type="match status" value="1"/>
</dbReference>
<protein>
    <submittedName>
        <fullName evidence="2">Polysaccharide deacetylase</fullName>
    </submittedName>
</protein>
<proteinExistence type="predicted"/>
<dbReference type="InterPro" id="IPR037950">
    <property type="entry name" value="PgdA-like"/>
</dbReference>
<comment type="caution">
    <text evidence="2">The sequence shown here is derived from an EMBL/GenBank/DDBJ whole genome shotgun (WGS) entry which is preliminary data.</text>
</comment>
<evidence type="ECO:0000313" key="2">
    <source>
        <dbReference type="EMBL" id="PYY72465.1"/>
    </source>
</evidence>
<dbReference type="GO" id="GO:0016810">
    <property type="term" value="F:hydrolase activity, acting on carbon-nitrogen (but not peptide) bonds"/>
    <property type="evidence" value="ECO:0007669"/>
    <property type="project" value="InterPro"/>
</dbReference>
<dbReference type="Proteomes" id="UP000247437">
    <property type="component" value="Unassembled WGS sequence"/>
</dbReference>
<dbReference type="Gene3D" id="3.20.20.370">
    <property type="entry name" value="Glycoside hydrolase/deacetylase"/>
    <property type="match status" value="1"/>
</dbReference>
<dbReference type="EMBL" id="PDLL01000004">
    <property type="protein sequence ID" value="PYY72465.1"/>
    <property type="molecule type" value="Genomic_DNA"/>
</dbReference>
<reference evidence="2 3" key="1">
    <citation type="journal article" date="2018" name="Appl. Microbiol. Biotechnol.">
        <title>Characterization of the caprolactam degradation pathway in Pseudomonas jessenii using mass spectrometry-based proteomics.</title>
        <authorList>
            <person name="Otzen M."/>
            <person name="Palacio C."/>
            <person name="Janssen D.B."/>
        </authorList>
    </citation>
    <scope>NUCLEOTIDE SEQUENCE [LARGE SCALE GENOMIC DNA]</scope>
    <source>
        <strain evidence="2 3">GO3</strain>
    </source>
</reference>
<dbReference type="InterPro" id="IPR011330">
    <property type="entry name" value="Glyco_hydro/deAcase_b/a-brl"/>
</dbReference>
<dbReference type="AlphaFoldDB" id="A0A2W0F5G2"/>
<evidence type="ECO:0000259" key="1">
    <source>
        <dbReference type="PROSITE" id="PS51677"/>
    </source>
</evidence>
<feature type="domain" description="NodB homology" evidence="1">
    <location>
        <begin position="66"/>
        <end position="301"/>
    </location>
</feature>
<name>A0A2W0F5G2_PSEJE</name>
<dbReference type="PANTHER" id="PTHR47561">
    <property type="entry name" value="POLYSACCHARIDE DEACETYLASE FAMILY PROTEIN (AFU_ORTHOLOGUE AFUA_6G05030)"/>
    <property type="match status" value="1"/>
</dbReference>
<dbReference type="Pfam" id="PF01522">
    <property type="entry name" value="Polysacc_deac_1"/>
    <property type="match status" value="1"/>
</dbReference>
<dbReference type="PANTHER" id="PTHR47561:SF1">
    <property type="entry name" value="POLYSACCHARIDE DEACETYLASE FAMILY PROTEIN (AFU_ORTHOLOGUE AFUA_6G05030)"/>
    <property type="match status" value="1"/>
</dbReference>
<dbReference type="SUPFAM" id="SSF88713">
    <property type="entry name" value="Glycoside hydrolase/deacetylase"/>
    <property type="match status" value="1"/>
</dbReference>
<dbReference type="RefSeq" id="WP_110656924.1">
    <property type="nucleotide sequence ID" value="NZ_PDLL01000004.1"/>
</dbReference>
<gene>
    <name evidence="2" type="ORF">CRX42_01060</name>
</gene>